<dbReference type="InterPro" id="IPR038607">
    <property type="entry name" value="PhoD-like_sf"/>
</dbReference>
<reference evidence="3 4" key="1">
    <citation type="submission" date="2023-09" db="EMBL/GenBank/DDBJ databases">
        <authorList>
            <person name="Rey-Velasco X."/>
        </authorList>
    </citation>
    <scope>NUCLEOTIDE SEQUENCE [LARGE SCALE GENOMIC DNA]</scope>
    <source>
        <strain evidence="3 4">W409</strain>
    </source>
</reference>
<name>A0AAW8R7Z4_9ALTE</name>
<feature type="domain" description="PhoD-like phosphatase metallophosphatase" evidence="2">
    <location>
        <begin position="37"/>
        <end position="317"/>
    </location>
</feature>
<evidence type="ECO:0000256" key="1">
    <source>
        <dbReference type="SAM" id="SignalP"/>
    </source>
</evidence>
<dbReference type="Proteomes" id="UP001249020">
    <property type="component" value="Unassembled WGS sequence"/>
</dbReference>
<dbReference type="Pfam" id="PF09423">
    <property type="entry name" value="PhoD"/>
    <property type="match status" value="1"/>
</dbReference>
<gene>
    <name evidence="3" type="ORF">RM544_12195</name>
</gene>
<keyword evidence="1" id="KW-0732">Signal</keyword>
<dbReference type="PROSITE" id="PS51257">
    <property type="entry name" value="PROKAR_LIPOPROTEIN"/>
    <property type="match status" value="1"/>
</dbReference>
<dbReference type="SUPFAM" id="SSF56300">
    <property type="entry name" value="Metallo-dependent phosphatases"/>
    <property type="match status" value="1"/>
</dbReference>
<accession>A0AAW8R7Z4</accession>
<dbReference type="EC" id="3.1.3.1" evidence="3"/>
<feature type="signal peptide" evidence="1">
    <location>
        <begin position="1"/>
        <end position="19"/>
    </location>
</feature>
<evidence type="ECO:0000313" key="3">
    <source>
        <dbReference type="EMBL" id="MDT0583303.1"/>
    </source>
</evidence>
<dbReference type="RefSeq" id="WP_311362065.1">
    <property type="nucleotide sequence ID" value="NZ_JAVRIE010000004.1"/>
</dbReference>
<dbReference type="CDD" id="cd07389">
    <property type="entry name" value="MPP_PhoD"/>
    <property type="match status" value="1"/>
</dbReference>
<dbReference type="GO" id="GO:0004035">
    <property type="term" value="F:alkaline phosphatase activity"/>
    <property type="evidence" value="ECO:0007669"/>
    <property type="project" value="UniProtKB-EC"/>
</dbReference>
<keyword evidence="4" id="KW-1185">Reference proteome</keyword>
<evidence type="ECO:0000259" key="2">
    <source>
        <dbReference type="Pfam" id="PF09423"/>
    </source>
</evidence>
<dbReference type="PANTHER" id="PTHR33987">
    <property type="entry name" value="CALCINEURIN-LIKE METALLO-PHOSPHOESTERASE SUPERFAMILY PROTEIN"/>
    <property type="match status" value="1"/>
</dbReference>
<dbReference type="Gene3D" id="3.60.21.70">
    <property type="entry name" value="PhoD-like phosphatase"/>
    <property type="match status" value="1"/>
</dbReference>
<organism evidence="3 4">
    <name type="scientific">Brumicola blandensis</name>
    <dbReference type="NCBI Taxonomy" id="3075611"/>
    <lineage>
        <taxon>Bacteria</taxon>
        <taxon>Pseudomonadati</taxon>
        <taxon>Pseudomonadota</taxon>
        <taxon>Gammaproteobacteria</taxon>
        <taxon>Alteromonadales</taxon>
        <taxon>Alteromonadaceae</taxon>
        <taxon>Brumicola</taxon>
    </lineage>
</organism>
<comment type="caution">
    <text evidence="3">The sequence shown here is derived from an EMBL/GenBank/DDBJ whole genome shotgun (WGS) entry which is preliminary data.</text>
</comment>
<sequence>MKKHLVAALSFLCLSAACSSGTAPSSDDQSEDSVFTLAFASCANQYEPQAVWTEIAKTQPDVFLFIGDNVYADIYMVDGKRKKNPAQSKERFEEAYALANAIPEFAAFRKQVPLMLGTWDDHDYGANDAGKEFPLKKESQEAFLDFFEFAEDDPIRQQAGIYHSRMLEDAGNRIQIIVLDTRYHRDPLNMNPQGRPQNKGPYLPVTDKSKTILGLEQWAWLEQELLKPADVRFIVSSIQFVAYEHSWEGWGIFPHERERMYRLIGETKANGVVFLSGDRHLMEISKDSGELGSEVPYPIWDFTSSDITRQFTPVNEGNTFRQGSVVRDTNFGEVNVEWADALLQSKIILTARDREGGILNQQKIQLSELQH</sequence>
<protein>
    <submittedName>
        <fullName evidence="3">Alkaline phosphatase D family protein</fullName>
        <ecNumber evidence="3">3.1.3.1</ecNumber>
    </submittedName>
</protein>
<dbReference type="EMBL" id="JAVRIE010000004">
    <property type="protein sequence ID" value="MDT0583303.1"/>
    <property type="molecule type" value="Genomic_DNA"/>
</dbReference>
<proteinExistence type="predicted"/>
<dbReference type="AlphaFoldDB" id="A0AAW8R7Z4"/>
<dbReference type="PANTHER" id="PTHR33987:SF1">
    <property type="entry name" value="CALCINEURIN-LIKE METALLO-PHOSPHOESTERASE SUPERFAMILY PROTEIN"/>
    <property type="match status" value="1"/>
</dbReference>
<dbReference type="InterPro" id="IPR018946">
    <property type="entry name" value="PhoD-like_MPP"/>
</dbReference>
<feature type="chain" id="PRO_5043757039" evidence="1">
    <location>
        <begin position="20"/>
        <end position="371"/>
    </location>
</feature>
<evidence type="ECO:0000313" key="4">
    <source>
        <dbReference type="Proteomes" id="UP001249020"/>
    </source>
</evidence>
<keyword evidence="3" id="KW-0378">Hydrolase</keyword>
<dbReference type="InterPro" id="IPR029052">
    <property type="entry name" value="Metallo-depent_PP-like"/>
</dbReference>